<sequence>MPISTTSRNPTSLLPPEIVSNIFLLFLDPPDDLRKWTHADKIGPLTLGAVCRSWRSIAWATPQLWSTIFISMKLRRKLSTRFLLARQWFSRSGELPLSLLLYVDFARYMLRPLDLQPLFTLFTEHASRFIRLDMQIPSSLFSHFAARPGSVSRIEELKLSSNAFDFDERAPKFRIVNMDLRPRLVSLDGVGPAHMCLAWNCVKSLRTSVIRNSTSLESLKQASNLDRLVFFYPVVFEPIGQPPQGRCVFWNLRELDMPFCARPSSLINLYDVLELPSLQKFICRSHDSIGPALPPDLPIINLANLFSRSSCPLQILKMQGANITSNNLIDILLRVPTLEELILLDSEEDHAGCITDRFFRMFSLKNPDQEMCGQPSDVSVPDQFLPSFRSLVYKGDQTFTWEGLVNFARALQSRSTSNAPTSPTPPSIQINVQPLGLHPLETTVIDILELQDSGFNLVVTTEEYHRGRCFTRDLLQEWRRDLDDLMTEVLGHDEEWYHCVDPAICQKGMDQRAAHSEERIKLSKTFHASSNIFDRFPLEITSYVFQLCLNTPEVRGEWTRADRMGPLVFGSVCRSWRSIAWNEPRLWKTIFVSLPSLNVRQHEELIQDWFARSKNTSLALIVELYYPGLYNSLEEEANPILVSISKSSMRWISLDVGLHPASPSPDFSDEFEQLSRSLNLLLGSKTSPSLKKLTCDFWGIGRPILSLIPSFSKVSFALQELTVEQMTGYDDEWMTALGGMPSLTKLAIISHTRPGNARPVTDKFLKALIGTDESRPLLPLLRVFTYEGPLTFTWHGVVALADYLQSPPSIGMSGSAVAKPPSIRIGIIGFSDAHPYSPSLEHLPLALTHLFDSGFDIGITMEELQGDDGWIALDLLHPPEP</sequence>
<dbReference type="PANTHER" id="PTHR38926">
    <property type="entry name" value="F-BOX DOMAIN CONTAINING PROTEIN, EXPRESSED"/>
    <property type="match status" value="1"/>
</dbReference>
<dbReference type="Gene3D" id="1.20.1280.50">
    <property type="match status" value="1"/>
</dbReference>
<gene>
    <name evidence="2" type="ORF">CVT26_004474</name>
</gene>
<evidence type="ECO:0000313" key="2">
    <source>
        <dbReference type="EMBL" id="PPQ76690.1"/>
    </source>
</evidence>
<dbReference type="Gene3D" id="3.80.10.10">
    <property type="entry name" value="Ribonuclease Inhibitor"/>
    <property type="match status" value="1"/>
</dbReference>
<comment type="caution">
    <text evidence="2">The sequence shown here is derived from an EMBL/GenBank/DDBJ whole genome shotgun (WGS) entry which is preliminary data.</text>
</comment>
<dbReference type="SUPFAM" id="SSF52047">
    <property type="entry name" value="RNI-like"/>
    <property type="match status" value="1"/>
</dbReference>
<dbReference type="PANTHER" id="PTHR38926:SF5">
    <property type="entry name" value="F-BOX AND LEUCINE-RICH REPEAT PROTEIN 6"/>
    <property type="match status" value="1"/>
</dbReference>
<dbReference type="Proteomes" id="UP000284706">
    <property type="component" value="Unassembled WGS sequence"/>
</dbReference>
<dbReference type="InterPro" id="IPR032675">
    <property type="entry name" value="LRR_dom_sf"/>
</dbReference>
<dbReference type="OrthoDB" id="3365698at2759"/>
<dbReference type="InParanoid" id="A0A409WDZ9"/>
<feature type="domain" description="F-box" evidence="1">
    <location>
        <begin position="13"/>
        <end position="70"/>
    </location>
</feature>
<dbReference type="EMBL" id="NHYE01005131">
    <property type="protein sequence ID" value="PPQ76690.1"/>
    <property type="molecule type" value="Genomic_DNA"/>
</dbReference>
<evidence type="ECO:0000313" key="3">
    <source>
        <dbReference type="Proteomes" id="UP000284706"/>
    </source>
</evidence>
<protein>
    <recommendedName>
        <fullName evidence="1">F-box domain-containing protein</fullName>
    </recommendedName>
</protein>
<organism evidence="2 3">
    <name type="scientific">Gymnopilus dilepis</name>
    <dbReference type="NCBI Taxonomy" id="231916"/>
    <lineage>
        <taxon>Eukaryota</taxon>
        <taxon>Fungi</taxon>
        <taxon>Dikarya</taxon>
        <taxon>Basidiomycota</taxon>
        <taxon>Agaricomycotina</taxon>
        <taxon>Agaricomycetes</taxon>
        <taxon>Agaricomycetidae</taxon>
        <taxon>Agaricales</taxon>
        <taxon>Agaricineae</taxon>
        <taxon>Hymenogastraceae</taxon>
        <taxon>Gymnopilus</taxon>
    </lineage>
</organism>
<name>A0A409WDZ9_9AGAR</name>
<evidence type="ECO:0000259" key="1">
    <source>
        <dbReference type="Pfam" id="PF12937"/>
    </source>
</evidence>
<dbReference type="AlphaFoldDB" id="A0A409WDZ9"/>
<dbReference type="Pfam" id="PF12937">
    <property type="entry name" value="F-box-like"/>
    <property type="match status" value="1"/>
</dbReference>
<accession>A0A409WDZ9</accession>
<keyword evidence="3" id="KW-1185">Reference proteome</keyword>
<proteinExistence type="predicted"/>
<reference evidence="2 3" key="1">
    <citation type="journal article" date="2018" name="Evol. Lett.">
        <title>Horizontal gene cluster transfer increased hallucinogenic mushroom diversity.</title>
        <authorList>
            <person name="Reynolds H.T."/>
            <person name="Vijayakumar V."/>
            <person name="Gluck-Thaler E."/>
            <person name="Korotkin H.B."/>
            <person name="Matheny P.B."/>
            <person name="Slot J.C."/>
        </authorList>
    </citation>
    <scope>NUCLEOTIDE SEQUENCE [LARGE SCALE GENOMIC DNA]</scope>
    <source>
        <strain evidence="2 3">SRW20</strain>
    </source>
</reference>
<dbReference type="InterPro" id="IPR001810">
    <property type="entry name" value="F-box_dom"/>
</dbReference>